<comment type="caution">
    <text evidence="9">The sequence shown here is derived from an EMBL/GenBank/DDBJ whole genome shotgun (WGS) entry which is preliminary data.</text>
</comment>
<dbReference type="SUPFAM" id="SSF51430">
    <property type="entry name" value="NAD(P)-linked oxidoreductase"/>
    <property type="match status" value="1"/>
</dbReference>
<evidence type="ECO:0000313" key="9">
    <source>
        <dbReference type="EMBL" id="ROO27089.1"/>
    </source>
</evidence>
<evidence type="ECO:0000313" key="10">
    <source>
        <dbReference type="Proteomes" id="UP000285310"/>
    </source>
</evidence>
<evidence type="ECO:0000256" key="6">
    <source>
        <dbReference type="PIRSR" id="PIRSR000097-3"/>
    </source>
</evidence>
<evidence type="ECO:0000256" key="2">
    <source>
        <dbReference type="ARBA" id="ARBA00022857"/>
    </source>
</evidence>
<keyword evidence="2" id="KW-0521">NADP</keyword>
<dbReference type="InterPro" id="IPR023210">
    <property type="entry name" value="NADP_OxRdtase_dom"/>
</dbReference>
<evidence type="ECO:0000259" key="8">
    <source>
        <dbReference type="Pfam" id="PF00248"/>
    </source>
</evidence>
<feature type="active site" description="Proton donor" evidence="4">
    <location>
        <position position="52"/>
    </location>
</feature>
<organism evidence="9 10">
    <name type="scientific">Salinisphaera japonica YTM-1</name>
    <dbReference type="NCBI Taxonomy" id="1209778"/>
    <lineage>
        <taxon>Bacteria</taxon>
        <taxon>Pseudomonadati</taxon>
        <taxon>Pseudomonadota</taxon>
        <taxon>Gammaproteobacteria</taxon>
        <taxon>Salinisphaerales</taxon>
        <taxon>Salinisphaeraceae</taxon>
        <taxon>Salinisphaera</taxon>
    </lineage>
</organism>
<dbReference type="OrthoDB" id="9804790at2"/>
<comment type="similarity">
    <text evidence="1">Belongs to the aldo/keto reductase family.</text>
</comment>
<protein>
    <submittedName>
        <fullName evidence="9">Oxidoreductase</fullName>
    </submittedName>
</protein>
<dbReference type="Pfam" id="PF00248">
    <property type="entry name" value="Aldo_ket_red"/>
    <property type="match status" value="1"/>
</dbReference>
<dbReference type="PANTHER" id="PTHR43827:SF3">
    <property type="entry name" value="NADP-DEPENDENT OXIDOREDUCTASE DOMAIN-CONTAINING PROTEIN"/>
    <property type="match status" value="1"/>
</dbReference>
<sequence length="296" mass="32543">MLTPDTTLTLNNGIALPAFGLGVYRSSPADTAQAVAAALGAGYRLIDTASVYHNEAEVAEGMRAANVARDDVFVTTKLWITEYGYDEALAAFDASQARLGLDVIDLYCLHWPLPVAFEQTLAAWQAAERLLAEGRVRAIGVCNFAPEHLDRLAEHCTVVPAINQVERHPYFNQLALRREHAKRGIVTQAWSPIGGAARYRPDTPDPARDPLTDATLATIAAAHDKTPAHIMLRWHLQRGIAVVPKSIRPERIADNIDVFDFALTETELETIDRLETGQRSGAAPDEVDFEYAARRH</sequence>
<reference evidence="9 10" key="1">
    <citation type="submission" date="2013-10" db="EMBL/GenBank/DDBJ databases">
        <title>Salinisphaera japonica YTM-1 Genome Sequencing.</title>
        <authorList>
            <person name="Lai Q."/>
            <person name="Li C."/>
            <person name="Shao Z."/>
        </authorList>
    </citation>
    <scope>NUCLEOTIDE SEQUENCE [LARGE SCALE GENOMIC DNA]</scope>
    <source>
        <strain evidence="9 10">YTM-1</strain>
    </source>
</reference>
<keyword evidence="10" id="KW-1185">Reference proteome</keyword>
<evidence type="ECO:0000256" key="4">
    <source>
        <dbReference type="PIRSR" id="PIRSR000097-1"/>
    </source>
</evidence>
<feature type="binding site" evidence="5">
    <location>
        <position position="110"/>
    </location>
    <ligand>
        <name>substrate</name>
    </ligand>
</feature>
<dbReference type="PIRSF" id="PIRSF000097">
    <property type="entry name" value="AKR"/>
    <property type="match status" value="1"/>
</dbReference>
<dbReference type="GO" id="GO:0016616">
    <property type="term" value="F:oxidoreductase activity, acting on the CH-OH group of donors, NAD or NADP as acceptor"/>
    <property type="evidence" value="ECO:0007669"/>
    <property type="project" value="UniProtKB-ARBA"/>
</dbReference>
<evidence type="ECO:0000256" key="3">
    <source>
        <dbReference type="ARBA" id="ARBA00023002"/>
    </source>
</evidence>
<dbReference type="Gene3D" id="3.20.20.100">
    <property type="entry name" value="NADP-dependent oxidoreductase domain"/>
    <property type="match status" value="1"/>
</dbReference>
<dbReference type="Proteomes" id="UP000285310">
    <property type="component" value="Unassembled WGS sequence"/>
</dbReference>
<feature type="domain" description="NADP-dependent oxidoreductase" evidence="8">
    <location>
        <begin position="24"/>
        <end position="274"/>
    </location>
</feature>
<dbReference type="InParanoid" id="A0A423PND4"/>
<keyword evidence="3" id="KW-0560">Oxidoreductase</keyword>
<evidence type="ECO:0000256" key="5">
    <source>
        <dbReference type="PIRSR" id="PIRSR000097-2"/>
    </source>
</evidence>
<accession>A0A423PND4</accession>
<evidence type="ECO:0000256" key="7">
    <source>
        <dbReference type="SAM" id="MobiDB-lite"/>
    </source>
</evidence>
<name>A0A423PND4_9GAMM</name>
<dbReference type="AlphaFoldDB" id="A0A423PND4"/>
<dbReference type="EMBL" id="AYKG01000030">
    <property type="protein sequence ID" value="ROO27089.1"/>
    <property type="molecule type" value="Genomic_DNA"/>
</dbReference>
<feature type="site" description="Lowers pKa of active site Tyr" evidence="6">
    <location>
        <position position="77"/>
    </location>
</feature>
<feature type="region of interest" description="Disordered" evidence="7">
    <location>
        <begin position="277"/>
        <end position="296"/>
    </location>
</feature>
<evidence type="ECO:0000256" key="1">
    <source>
        <dbReference type="ARBA" id="ARBA00007905"/>
    </source>
</evidence>
<proteinExistence type="inferred from homology"/>
<dbReference type="RefSeq" id="WP_123658509.1">
    <property type="nucleotide sequence ID" value="NZ_AYKG01000030.1"/>
</dbReference>
<dbReference type="InterPro" id="IPR036812">
    <property type="entry name" value="NAD(P)_OxRdtase_dom_sf"/>
</dbReference>
<dbReference type="InterPro" id="IPR020471">
    <property type="entry name" value="AKR"/>
</dbReference>
<dbReference type="PANTHER" id="PTHR43827">
    <property type="entry name" value="2,5-DIKETO-D-GLUCONIC ACID REDUCTASE"/>
    <property type="match status" value="1"/>
</dbReference>
<dbReference type="FunCoup" id="A0A423PND4">
    <property type="interactions" value="380"/>
</dbReference>
<gene>
    <name evidence="9" type="ORF">SAJA_10105</name>
</gene>
<dbReference type="PRINTS" id="PR00069">
    <property type="entry name" value="ALDKETRDTASE"/>
</dbReference>
<dbReference type="FunFam" id="3.20.20.100:FF:000015">
    <property type="entry name" value="Oxidoreductase, aldo/keto reductase family"/>
    <property type="match status" value="1"/>
</dbReference>